<name>A0ABT1FFV2_9GAMM</name>
<dbReference type="Proteomes" id="UP001204615">
    <property type="component" value="Unassembled WGS sequence"/>
</dbReference>
<evidence type="ECO:0000256" key="1">
    <source>
        <dbReference type="SAM" id="SignalP"/>
    </source>
</evidence>
<evidence type="ECO:0000313" key="2">
    <source>
        <dbReference type="EMBL" id="MCP1375298.1"/>
    </source>
</evidence>
<reference evidence="2 3" key="1">
    <citation type="submission" date="2022-06" db="EMBL/GenBank/DDBJ databases">
        <title>Dyella sp. Sa strain:Sa Genome sequencing.</title>
        <authorList>
            <person name="Park S."/>
        </authorList>
    </citation>
    <scope>NUCLEOTIDE SEQUENCE [LARGE SCALE GENOMIC DNA]</scope>
    <source>
        <strain evidence="2 3">Sa</strain>
    </source>
</reference>
<feature type="signal peptide" evidence="1">
    <location>
        <begin position="1"/>
        <end position="21"/>
    </location>
</feature>
<dbReference type="RefSeq" id="WP_253567688.1">
    <property type="nucleotide sequence ID" value="NZ_JAMZEK010000003.1"/>
</dbReference>
<gene>
    <name evidence="2" type="ORF">NC595_14710</name>
</gene>
<evidence type="ECO:0008006" key="4">
    <source>
        <dbReference type="Google" id="ProtNLM"/>
    </source>
</evidence>
<feature type="chain" id="PRO_5047410900" description="Lipoprotein" evidence="1">
    <location>
        <begin position="22"/>
        <end position="182"/>
    </location>
</feature>
<keyword evidence="1" id="KW-0732">Signal</keyword>
<proteinExistence type="predicted"/>
<evidence type="ECO:0000313" key="3">
    <source>
        <dbReference type="Proteomes" id="UP001204615"/>
    </source>
</evidence>
<keyword evidence="3" id="KW-1185">Reference proteome</keyword>
<sequence>MRNFVALVFAALLLCAGCASIPLSTALSLSSLSPRDLAQVDPTQVRVRLSVPAGYDLNISAARLTLSLSGPAGARSAAMGLVPLQVGPGTRSGGVFSSDIRVLTYLLALSPRGAHELAALQKFVLANNPKSFTFSVNAPFAKLPAQAREVTFWADLRLRQGEPFMRLIDDAKIRFEQSPIGR</sequence>
<dbReference type="EMBL" id="JAMZEK010000003">
    <property type="protein sequence ID" value="MCP1375298.1"/>
    <property type="molecule type" value="Genomic_DNA"/>
</dbReference>
<comment type="caution">
    <text evidence="2">The sequence shown here is derived from an EMBL/GenBank/DDBJ whole genome shotgun (WGS) entry which is preliminary data.</text>
</comment>
<organism evidence="2 3">
    <name type="scientific">Dyella lutea</name>
    <dbReference type="NCBI Taxonomy" id="2950441"/>
    <lineage>
        <taxon>Bacteria</taxon>
        <taxon>Pseudomonadati</taxon>
        <taxon>Pseudomonadota</taxon>
        <taxon>Gammaproteobacteria</taxon>
        <taxon>Lysobacterales</taxon>
        <taxon>Rhodanobacteraceae</taxon>
        <taxon>Dyella</taxon>
    </lineage>
</organism>
<protein>
    <recommendedName>
        <fullName evidence="4">Lipoprotein</fullName>
    </recommendedName>
</protein>
<accession>A0ABT1FFV2</accession>